<comment type="caution">
    <text evidence="1">The sequence shown here is derived from an EMBL/GenBank/DDBJ whole genome shotgun (WGS) entry which is preliminary data.</text>
</comment>
<keyword evidence="2" id="KW-1185">Reference proteome</keyword>
<evidence type="ECO:0000313" key="2">
    <source>
        <dbReference type="Proteomes" id="UP000467841"/>
    </source>
</evidence>
<reference evidence="1" key="1">
    <citation type="submission" date="2020-01" db="EMBL/GenBank/DDBJ databases">
        <authorList>
            <person name="Mishra B."/>
        </authorList>
    </citation>
    <scope>NUCLEOTIDE SEQUENCE [LARGE SCALE GENOMIC DNA]</scope>
</reference>
<proteinExistence type="predicted"/>
<sequence>MFFEAFVVCHDSHSRHRPMRIRGWCRARCVLSSFVGDQSTGAAFKCIRALGQNVGSVALFRNYALRAVLAFDVFGRNSVTG</sequence>
<dbReference type="AlphaFoldDB" id="A0A6D2HHJ8"/>
<dbReference type="EMBL" id="CACVBM020000111">
    <property type="protein sequence ID" value="CAA7014745.1"/>
    <property type="molecule type" value="Genomic_DNA"/>
</dbReference>
<organism evidence="1 2">
    <name type="scientific">Microthlaspi erraticum</name>
    <dbReference type="NCBI Taxonomy" id="1685480"/>
    <lineage>
        <taxon>Eukaryota</taxon>
        <taxon>Viridiplantae</taxon>
        <taxon>Streptophyta</taxon>
        <taxon>Embryophyta</taxon>
        <taxon>Tracheophyta</taxon>
        <taxon>Spermatophyta</taxon>
        <taxon>Magnoliopsida</taxon>
        <taxon>eudicotyledons</taxon>
        <taxon>Gunneridae</taxon>
        <taxon>Pentapetalae</taxon>
        <taxon>rosids</taxon>
        <taxon>malvids</taxon>
        <taxon>Brassicales</taxon>
        <taxon>Brassicaceae</taxon>
        <taxon>Coluteocarpeae</taxon>
        <taxon>Microthlaspi</taxon>
    </lineage>
</organism>
<dbReference type="Proteomes" id="UP000467841">
    <property type="component" value="Unassembled WGS sequence"/>
</dbReference>
<protein>
    <submittedName>
        <fullName evidence="1">Uncharacterized protein</fullName>
    </submittedName>
</protein>
<name>A0A6D2HHJ8_9BRAS</name>
<gene>
    <name evidence="1" type="ORF">MERR_LOCUS1980</name>
</gene>
<evidence type="ECO:0000313" key="1">
    <source>
        <dbReference type="EMBL" id="CAA7014745.1"/>
    </source>
</evidence>
<accession>A0A6D2HHJ8</accession>